<evidence type="ECO:0000256" key="1">
    <source>
        <dbReference type="SAM" id="Phobius"/>
    </source>
</evidence>
<organism evidence="2">
    <name type="scientific">hydrothermal vent metagenome</name>
    <dbReference type="NCBI Taxonomy" id="652676"/>
    <lineage>
        <taxon>unclassified sequences</taxon>
        <taxon>metagenomes</taxon>
        <taxon>ecological metagenomes</taxon>
    </lineage>
</organism>
<reference evidence="2" key="1">
    <citation type="submission" date="2018-06" db="EMBL/GenBank/DDBJ databases">
        <authorList>
            <person name="Zhirakovskaya E."/>
        </authorList>
    </citation>
    <scope>NUCLEOTIDE SEQUENCE</scope>
</reference>
<keyword evidence="1" id="KW-0812">Transmembrane</keyword>
<keyword evidence="1" id="KW-1133">Transmembrane helix</keyword>
<gene>
    <name evidence="2" type="ORF">MNBD_GAMMA08-645</name>
</gene>
<proteinExistence type="predicted"/>
<dbReference type="AlphaFoldDB" id="A0A3B0XG52"/>
<accession>A0A3B0XG52</accession>
<name>A0A3B0XG52_9ZZZZ</name>
<evidence type="ECO:0000313" key="2">
    <source>
        <dbReference type="EMBL" id="VAW67288.1"/>
    </source>
</evidence>
<dbReference type="EMBL" id="UOFH01000377">
    <property type="protein sequence ID" value="VAW67288.1"/>
    <property type="molecule type" value="Genomic_DNA"/>
</dbReference>
<sequence length="176" mass="20311">MSIEDWKNLASAVQSVATILSFIIGGIWVYLKFIRQQEKYPNIEFSADIEFIGEQKDYWLAELIATIDNKGKAQHKMEKFRFDVNGLLSADNIEISDEWGGQVNFPHLIAKGSFLPEKYTHFFIDPGTKAKYSYITRIPKDASYIILHCWFKYMDERSYGHTAEKTAKVPVTINES</sequence>
<feature type="transmembrane region" description="Helical" evidence="1">
    <location>
        <begin position="12"/>
        <end position="31"/>
    </location>
</feature>
<protein>
    <submittedName>
        <fullName evidence="2">Uncharacterized protein</fullName>
    </submittedName>
</protein>
<keyword evidence="1" id="KW-0472">Membrane</keyword>